<evidence type="ECO:0008006" key="3">
    <source>
        <dbReference type="Google" id="ProtNLM"/>
    </source>
</evidence>
<reference evidence="1 2" key="2">
    <citation type="submission" date="2020-03" db="EMBL/GenBank/DDBJ databases">
        <title>Devosia chinhatensis sp. nov., isolated from a hexachlorocyclohexane (HCH) dump site in India.</title>
        <authorList>
            <person name="Kumar M."/>
            <person name="Lal R."/>
        </authorList>
    </citation>
    <scope>NUCLEOTIDE SEQUENCE [LARGE SCALE GENOMIC DNA]</scope>
    <source>
        <strain evidence="1 2">H239</strain>
    </source>
</reference>
<dbReference type="SUPFAM" id="SSF53448">
    <property type="entry name" value="Nucleotide-diphospho-sugar transferases"/>
    <property type="match status" value="1"/>
</dbReference>
<keyword evidence="2" id="KW-1185">Reference proteome</keyword>
<reference evidence="1 2" key="1">
    <citation type="submission" date="2020-02" db="EMBL/GenBank/DDBJ databases">
        <authorList>
            <person name="Khan S.A."/>
            <person name="Jeon C.O."/>
            <person name="Chun B.H."/>
        </authorList>
    </citation>
    <scope>NUCLEOTIDE SEQUENCE [LARGE SCALE GENOMIC DNA]</scope>
    <source>
        <strain evidence="1 2">H239</strain>
    </source>
</reference>
<gene>
    <name evidence="1" type="ORF">G5575_13620</name>
</gene>
<dbReference type="RefSeq" id="WP_164534813.1">
    <property type="nucleotide sequence ID" value="NZ_JAALFG010000003.1"/>
</dbReference>
<dbReference type="InterPro" id="IPR029044">
    <property type="entry name" value="Nucleotide-diphossugar_trans"/>
</dbReference>
<protein>
    <recommendedName>
        <fullName evidence="3">Glycosyltransferase 2-like domain-containing protein</fullName>
    </recommendedName>
</protein>
<accession>A0A6M1SFA9</accession>
<sequence>MLMARTTLFEQVGGFDPALRRVEDLDWAIRLALAGGWFIGTEETLFLQHATTGADKSYERNRDAEIALAEKHTDYLRSIRRYHLARNWPVLRYYHFKRDYLSFALQFLRIWLVNPLMATKHILATGPKRLAHERRMRAQS</sequence>
<dbReference type="Proteomes" id="UP000474802">
    <property type="component" value="Unassembled WGS sequence"/>
</dbReference>
<comment type="caution">
    <text evidence="1">The sequence shown here is derived from an EMBL/GenBank/DDBJ whole genome shotgun (WGS) entry which is preliminary data.</text>
</comment>
<name>A0A6M1SFA9_9HYPH</name>
<dbReference type="EMBL" id="JAALFG010000003">
    <property type="protein sequence ID" value="NGP18549.1"/>
    <property type="molecule type" value="Genomic_DNA"/>
</dbReference>
<organism evidence="1 2">
    <name type="scientific">Devosia aurantiaca</name>
    <dbReference type="NCBI Taxonomy" id="2714858"/>
    <lineage>
        <taxon>Bacteria</taxon>
        <taxon>Pseudomonadati</taxon>
        <taxon>Pseudomonadota</taxon>
        <taxon>Alphaproteobacteria</taxon>
        <taxon>Hyphomicrobiales</taxon>
        <taxon>Devosiaceae</taxon>
        <taxon>Devosia</taxon>
    </lineage>
</organism>
<evidence type="ECO:0000313" key="2">
    <source>
        <dbReference type="Proteomes" id="UP000474802"/>
    </source>
</evidence>
<dbReference type="Gene3D" id="3.90.550.10">
    <property type="entry name" value="Spore Coat Polysaccharide Biosynthesis Protein SpsA, Chain A"/>
    <property type="match status" value="1"/>
</dbReference>
<proteinExistence type="predicted"/>
<dbReference type="AlphaFoldDB" id="A0A6M1SFA9"/>
<evidence type="ECO:0000313" key="1">
    <source>
        <dbReference type="EMBL" id="NGP18549.1"/>
    </source>
</evidence>